<feature type="transmembrane region" description="Helical" evidence="1">
    <location>
        <begin position="262"/>
        <end position="283"/>
    </location>
</feature>
<evidence type="ECO:0000259" key="2">
    <source>
        <dbReference type="Pfam" id="PF09925"/>
    </source>
</evidence>
<feature type="transmembrane region" description="Helical" evidence="1">
    <location>
        <begin position="101"/>
        <end position="121"/>
    </location>
</feature>
<feature type="transmembrane region" description="Helical" evidence="1">
    <location>
        <begin position="342"/>
        <end position="363"/>
    </location>
</feature>
<dbReference type="AlphaFoldDB" id="B0TJK6"/>
<gene>
    <name evidence="3" type="ordered locus">Shal_2444</name>
</gene>
<dbReference type="HOGENOM" id="CLU_050363_1_0_6"/>
<dbReference type="Pfam" id="PF09925">
    <property type="entry name" value="DUF2157"/>
    <property type="match status" value="1"/>
</dbReference>
<dbReference type="Proteomes" id="UP000001317">
    <property type="component" value="Chromosome"/>
</dbReference>
<keyword evidence="1" id="KW-1133">Transmembrane helix</keyword>
<dbReference type="eggNOG" id="COG4984">
    <property type="taxonomic scope" value="Bacteria"/>
</dbReference>
<name>B0TJK6_SHEHH</name>
<keyword evidence="1" id="KW-0812">Transmembrane</keyword>
<dbReference type="InterPro" id="IPR018677">
    <property type="entry name" value="DUF2157"/>
</dbReference>
<proteinExistence type="predicted"/>
<accession>B0TJK6</accession>
<feature type="transmembrane region" description="Helical" evidence="1">
    <location>
        <begin position="227"/>
        <end position="250"/>
    </location>
</feature>
<feature type="transmembrane region" description="Helical" evidence="1">
    <location>
        <begin position="289"/>
        <end position="306"/>
    </location>
</feature>
<feature type="transmembrane region" description="Helical" evidence="1">
    <location>
        <begin position="190"/>
        <end position="207"/>
    </location>
</feature>
<evidence type="ECO:0000313" key="3">
    <source>
        <dbReference type="EMBL" id="ABZ77002.1"/>
    </source>
</evidence>
<evidence type="ECO:0000313" key="4">
    <source>
        <dbReference type="Proteomes" id="UP000001317"/>
    </source>
</evidence>
<feature type="transmembrane region" description="Helical" evidence="1">
    <location>
        <begin position="133"/>
        <end position="156"/>
    </location>
</feature>
<reference evidence="3" key="1">
    <citation type="submission" date="2008-01" db="EMBL/GenBank/DDBJ databases">
        <title>Complete sequence of Shewanella halifaxensis HAW-EB4.</title>
        <authorList>
            <consortium name="US DOE Joint Genome Institute"/>
            <person name="Copeland A."/>
            <person name="Lucas S."/>
            <person name="Lapidus A."/>
            <person name="Glavina del Rio T."/>
            <person name="Dalin E."/>
            <person name="Tice H."/>
            <person name="Bruce D."/>
            <person name="Goodwin L."/>
            <person name="Pitluck S."/>
            <person name="Sims D."/>
            <person name="Brettin T."/>
            <person name="Detter J.C."/>
            <person name="Han C."/>
            <person name="Kuske C.R."/>
            <person name="Schmutz J."/>
            <person name="Larimer F."/>
            <person name="Land M."/>
            <person name="Hauser L."/>
            <person name="Kyrpides N."/>
            <person name="Kim E."/>
            <person name="Zhao J.-S."/>
            <person name="Richardson P."/>
        </authorList>
    </citation>
    <scope>NUCLEOTIDE SEQUENCE [LARGE SCALE GENOMIC DNA]</scope>
    <source>
        <strain evidence="3">HAW-EB4</strain>
    </source>
</reference>
<keyword evidence="1" id="KW-0472">Membrane</keyword>
<evidence type="ECO:0000256" key="1">
    <source>
        <dbReference type="SAM" id="Phobius"/>
    </source>
</evidence>
<organism evidence="3 4">
    <name type="scientific">Shewanella halifaxensis (strain HAW-EB4)</name>
    <dbReference type="NCBI Taxonomy" id="458817"/>
    <lineage>
        <taxon>Bacteria</taxon>
        <taxon>Pseudomonadati</taxon>
        <taxon>Pseudomonadota</taxon>
        <taxon>Gammaproteobacteria</taxon>
        <taxon>Alteromonadales</taxon>
        <taxon>Shewanellaceae</taxon>
        <taxon>Shewanella</taxon>
    </lineage>
</organism>
<sequence>MHLFYWLSIIIVWHRRQYRHVRNTLVNDLKSVVWRWFQQGAIPEKSLSQALSLVSVATENEPDSTQWRTLNELLLTWGAALLLGSGLIFFIAANWQSMSSVARFALVESALVLALALYLVLRMWAIKRGDPLGFGYTSANAVLFATSVIIGSLLALLGQTYQTGADPWQLFALWALFIVPIALVAGSELLWLLLGLLVNLAVVLYYQTFPGLFGRLFLFDLALEALFLLNLLLHFSFLLLSGKLGALAYIPSYRPQRFAAPLLQHITITIAVFCITLLVIEAIFDGDALVWLGGYLGFITAGALLYNLILKQIFVLAIGGFSLVAVTNSLLLRLVLEGQDPVGMLLVLGLTIIGSTSLLSLWLKQRQQAFQLDRGHDVA</sequence>
<feature type="domain" description="DUF2157" evidence="2">
    <location>
        <begin position="35"/>
        <end position="191"/>
    </location>
</feature>
<feature type="transmembrane region" description="Helical" evidence="1">
    <location>
        <begin position="313"/>
        <end position="336"/>
    </location>
</feature>
<dbReference type="KEGG" id="shl:Shal_2444"/>
<feature type="transmembrane region" description="Helical" evidence="1">
    <location>
        <begin position="74"/>
        <end position="95"/>
    </location>
</feature>
<feature type="transmembrane region" description="Helical" evidence="1">
    <location>
        <begin position="168"/>
        <end position="185"/>
    </location>
</feature>
<keyword evidence="4" id="KW-1185">Reference proteome</keyword>
<dbReference type="STRING" id="458817.Shal_2444"/>
<protein>
    <recommendedName>
        <fullName evidence="2">DUF2157 domain-containing protein</fullName>
    </recommendedName>
</protein>
<dbReference type="EMBL" id="CP000931">
    <property type="protein sequence ID" value="ABZ77002.1"/>
    <property type="molecule type" value="Genomic_DNA"/>
</dbReference>